<organism evidence="1 3">
    <name type="scientific">Cyanophage S-RIM44</name>
    <dbReference type="NCBI Taxonomy" id="1278485"/>
    <lineage>
        <taxon>Viruses</taxon>
        <taxon>Duplodnaviria</taxon>
        <taxon>Heunggongvirae</taxon>
        <taxon>Uroviricota</taxon>
        <taxon>Caudoviricetes</taxon>
        <taxon>Pantevenvirales</taxon>
        <taxon>Kyanoviridae</taxon>
        <taxon>Vellamovirus</taxon>
        <taxon>Vellamovirus rhodeisland44</taxon>
    </lineage>
</organism>
<proteinExistence type="predicted"/>
<accession>A0A1D7SD90</accession>
<dbReference type="EMBL" id="KX349291">
    <property type="protein sequence ID" value="AOO11601.1"/>
    <property type="molecule type" value="Genomic_DNA"/>
</dbReference>
<evidence type="ECO:0000313" key="2">
    <source>
        <dbReference type="EMBL" id="AOO12066.1"/>
    </source>
</evidence>
<reference evidence="3 4" key="1">
    <citation type="journal article" date="2016" name="Environ. Microbiol.">
        <title>Genomic diversification of marine cyanophages into stable ecotypes.</title>
        <authorList>
            <person name="Marston M.F."/>
            <person name="Martiny J.B."/>
        </authorList>
    </citation>
    <scope>NUCLEOTIDE SEQUENCE [LARGE SCALE GENOMIC DNA]</scope>
    <source>
        <strain evidence="1">ES_42_0910</strain>
        <strain evidence="2">Np_20_0711</strain>
    </source>
</reference>
<evidence type="ECO:0000313" key="3">
    <source>
        <dbReference type="Proteomes" id="UP000225178"/>
    </source>
</evidence>
<dbReference type="Proteomes" id="UP000225178">
    <property type="component" value="Segment"/>
</dbReference>
<gene>
    <name evidence="1" type="ORF">ES420910_120</name>
    <name evidence="2" type="ORF">Np200711_120</name>
</gene>
<evidence type="ECO:0000313" key="1">
    <source>
        <dbReference type="EMBL" id="AOO11601.1"/>
    </source>
</evidence>
<protein>
    <submittedName>
        <fullName evidence="1">Uncharacterized protein</fullName>
    </submittedName>
</protein>
<dbReference type="EMBL" id="KX349293">
    <property type="protein sequence ID" value="AOO12066.1"/>
    <property type="molecule type" value="Genomic_DNA"/>
</dbReference>
<evidence type="ECO:0000313" key="4">
    <source>
        <dbReference type="Proteomes" id="UP000226130"/>
    </source>
</evidence>
<name>A0A1D7SD90_9CAUD</name>
<dbReference type="Proteomes" id="UP000226130">
    <property type="component" value="Segment"/>
</dbReference>
<sequence>MLGIYVIITLIVLMVAYAGVEETIRLFAYADLVIRYQWVKFRMFMMRRKLEQQLIKDLPNFNKIIKELKDDQR</sequence>